<protein>
    <submittedName>
        <fullName evidence="1">Uncharacterized protein</fullName>
    </submittedName>
</protein>
<proteinExistence type="predicted"/>
<dbReference type="Proteomes" id="UP000199062">
    <property type="component" value="Unassembled WGS sequence"/>
</dbReference>
<name>A0A1I6KA05_9EURY</name>
<dbReference type="RefSeq" id="WP_089813445.1">
    <property type="nucleotide sequence ID" value="NZ_FOZK01000001.1"/>
</dbReference>
<organism evidence="1 2">
    <name type="scientific">Halomicrobium zhouii</name>
    <dbReference type="NCBI Taxonomy" id="767519"/>
    <lineage>
        <taxon>Archaea</taxon>
        <taxon>Methanobacteriati</taxon>
        <taxon>Methanobacteriota</taxon>
        <taxon>Stenosarchaea group</taxon>
        <taxon>Halobacteria</taxon>
        <taxon>Halobacteriales</taxon>
        <taxon>Haloarculaceae</taxon>
        <taxon>Halomicrobium</taxon>
    </lineage>
</organism>
<evidence type="ECO:0000313" key="2">
    <source>
        <dbReference type="Proteomes" id="UP000199062"/>
    </source>
</evidence>
<dbReference type="OrthoDB" id="194703at2157"/>
<gene>
    <name evidence="1" type="ORF">SAMN05216559_0437</name>
</gene>
<accession>A0A1I6KA05</accession>
<sequence length="97" mass="10948">MATSVPVSDETKARLEQLQATIERETGQSVTQQELLDRIVEREFESRDALIASYRDDWDGLSDEERDQWLSGTQASGNPVDEGDIDAVLYEDEALNE</sequence>
<dbReference type="AlphaFoldDB" id="A0A1I6KA05"/>
<dbReference type="EMBL" id="FOZK01000001">
    <property type="protein sequence ID" value="SFR88036.1"/>
    <property type="molecule type" value="Genomic_DNA"/>
</dbReference>
<keyword evidence="2" id="KW-1185">Reference proteome</keyword>
<evidence type="ECO:0000313" key="1">
    <source>
        <dbReference type="EMBL" id="SFR88036.1"/>
    </source>
</evidence>
<reference evidence="1 2" key="1">
    <citation type="submission" date="2016-10" db="EMBL/GenBank/DDBJ databases">
        <authorList>
            <person name="de Groot N.N."/>
        </authorList>
    </citation>
    <scope>NUCLEOTIDE SEQUENCE [LARGE SCALE GENOMIC DNA]</scope>
    <source>
        <strain evidence="1 2">CGMCC 1.10457</strain>
    </source>
</reference>